<evidence type="ECO:0000313" key="2">
    <source>
        <dbReference type="EMBL" id="AXR07224.1"/>
    </source>
</evidence>
<dbReference type="Proteomes" id="UP000262073">
    <property type="component" value="Chromosome"/>
</dbReference>
<gene>
    <name evidence="2" type="ORF">D0Y50_13215</name>
</gene>
<keyword evidence="1" id="KW-0472">Membrane</keyword>
<dbReference type="AlphaFoldDB" id="A0A346NNW7"/>
<accession>A0A346NNW7</accession>
<dbReference type="EMBL" id="CP031769">
    <property type="protein sequence ID" value="AXR07224.1"/>
    <property type="molecule type" value="Genomic_DNA"/>
</dbReference>
<organism evidence="2 3">
    <name type="scientific">Salinimonas sediminis</name>
    <dbReference type="NCBI Taxonomy" id="2303538"/>
    <lineage>
        <taxon>Bacteria</taxon>
        <taxon>Pseudomonadati</taxon>
        <taxon>Pseudomonadota</taxon>
        <taxon>Gammaproteobacteria</taxon>
        <taxon>Alteromonadales</taxon>
        <taxon>Alteromonadaceae</taxon>
        <taxon>Alteromonas/Salinimonas group</taxon>
        <taxon>Salinimonas</taxon>
    </lineage>
</organism>
<dbReference type="Pfam" id="PF07963">
    <property type="entry name" value="N_methyl"/>
    <property type="match status" value="1"/>
</dbReference>
<dbReference type="RefSeq" id="WP_108566032.1">
    <property type="nucleotide sequence ID" value="NZ_CP031769.1"/>
</dbReference>
<evidence type="ECO:0000256" key="1">
    <source>
        <dbReference type="SAM" id="Phobius"/>
    </source>
</evidence>
<dbReference type="KEGG" id="salm:D0Y50_13215"/>
<keyword evidence="1" id="KW-0812">Transmembrane</keyword>
<keyword evidence="3" id="KW-1185">Reference proteome</keyword>
<name>A0A346NNW7_9ALTE</name>
<sequence length="205" mass="22101">MRKFAHFKQHGVGLIEILVTLFVLAVGLLGVASLQFVGSFQNRDAISRTQAEFVAEQVAETLRTAARPAVVGDGMVADNTYFASSTYNFSGLSCDANDPYECHCLARPASIPNCEGAQCTEAQMARYEGWALSCAAVQTNPATRIVVGCEDNNSADADTCSAGSRIQVTLTWPVAVSDKRQYQLISRCNAEASQTNECVFKDITL</sequence>
<protein>
    <submittedName>
        <fullName evidence="2">Pilus assembly protein PilV</fullName>
    </submittedName>
</protein>
<proteinExistence type="predicted"/>
<keyword evidence="1" id="KW-1133">Transmembrane helix</keyword>
<evidence type="ECO:0000313" key="3">
    <source>
        <dbReference type="Proteomes" id="UP000262073"/>
    </source>
</evidence>
<dbReference type="InterPro" id="IPR012902">
    <property type="entry name" value="N_methyl_site"/>
</dbReference>
<feature type="transmembrane region" description="Helical" evidence="1">
    <location>
        <begin position="12"/>
        <end position="37"/>
    </location>
</feature>
<reference evidence="2 3" key="1">
    <citation type="submission" date="2018-08" db="EMBL/GenBank/DDBJ databases">
        <title>Salinimonas sediminis sp. nov., a piezophilic bacterium isolated from a deep-sea sediment sample from the New Britain Trench.</title>
        <authorList>
            <person name="Cao J."/>
        </authorList>
    </citation>
    <scope>NUCLEOTIDE SEQUENCE [LARGE SCALE GENOMIC DNA]</scope>
    <source>
        <strain evidence="2 3">N102</strain>
    </source>
</reference>
<dbReference type="OrthoDB" id="5704509at2"/>